<dbReference type="FunFam" id="3.30.830.10:FF:000011">
    <property type="entry name" value="Presequence protease, mitochondrial"/>
    <property type="match status" value="1"/>
</dbReference>
<dbReference type="GO" id="GO:0046872">
    <property type="term" value="F:metal ion binding"/>
    <property type="evidence" value="ECO:0007669"/>
    <property type="project" value="InterPro"/>
</dbReference>
<dbReference type="OrthoDB" id="9762027at2"/>
<reference evidence="2 3" key="1">
    <citation type="submission" date="2019-06" db="EMBL/GenBank/DDBJ databases">
        <title>Whole genome sequence for Cellvibrionaceae sp. R142.</title>
        <authorList>
            <person name="Wang G."/>
        </authorList>
    </citation>
    <scope>NUCLEOTIDE SEQUENCE [LARGE SCALE GENOMIC DNA]</scope>
    <source>
        <strain evidence="2 3">R142</strain>
    </source>
</reference>
<sequence length="972" mass="108058">MTQQVHPAFEWLRSQRIDSLKVTVEEYRHRKTGAQHIHIDADNEENVFLVALRTVPHDSTGVAHILEHTALCGSERYPVRDPFFMMIRRSLNTFMNAFTSSDWTAYPFASLNRKDFNNLLDVYLDAVFFSRLDELDFRQEGHRVEFEQADDPSTPLVFKGVVYNEMKGAMSSVPSQLWHTLCKYLYPTTTYHYNSGGDPESIPDLTYAQLQAFYRTHYHPSNAIFMTYGNIAAAEHQAKFEAQALARFEPLTTEIGVADEKRYHAPVSVEEHYPLTDDGGLEKKTHIVVSWLLGKSTDLEAALKAQLLASVLFDNSASPLQQALETTELGTAPSPLCGLDDSQREISFVCGVEGSEREHAEAVERLIMAVIEDVATNGIPEEQVQASLHQLELQQREVGGDSYPYGLQLILTGLTSATHRGDPIALLDLDPVLTRLREAIKDPAFIKDLARDLLLDNTHRVRLTLAPDQSLAARRNAAEAQRLAALKATLTGDQQRAVVTQAQALQQRQQQADDESILPKVGLDDIPPHMHYVEGQREQLHQRPLTTYPAGTNGLIYQQIVIRLPALAPEHHTLLPFYTTCLTELGVGERDYLATQRWQSQVLGSISAYTTVRGRIDNVQAIDAHLTVSAKALTRNQAAMSQLMWETLQQVRFDELPRIRELIAQTRARREQSITGNGHSLAMAAAAAGMSPAAKLSHQLSGMTGIKAIKALDDALADAGELADFAARLAAIHQQVLQAPREFLLVGEQEHLQACREQLQQHWLGDPAQAGAAFTLGEVSEKIAQAWIANTQVNFCAKAYPTVPMEHPDAAALTVLGGFLRNGYLHRAIREQGGAYGAGAGQDSNIAAFRFFSYRDPRLEETLGDFDKSLQWLQQETHEWRQVEESILGVISSIDKPSSPAGEAKQTFHAELYGRTREKRERFRNQVLKVTLADLQRVAATYLLPEAASTAVITHKDNTALAGSLSLETIVV</sequence>
<dbReference type="Pfam" id="PF08367">
    <property type="entry name" value="M16C_assoc"/>
    <property type="match status" value="1"/>
</dbReference>
<dbReference type="InterPro" id="IPR055130">
    <property type="entry name" value="PreP_C"/>
</dbReference>
<dbReference type="RefSeq" id="WP_142905035.1">
    <property type="nucleotide sequence ID" value="NZ_ML660094.1"/>
</dbReference>
<accession>A0A545TLY0</accession>
<dbReference type="Pfam" id="PF00675">
    <property type="entry name" value="Peptidase_M16"/>
    <property type="match status" value="1"/>
</dbReference>
<dbReference type="Gene3D" id="3.30.830.10">
    <property type="entry name" value="Metalloenzyme, LuxS/M16 peptidase-like"/>
    <property type="match status" value="4"/>
</dbReference>
<dbReference type="SUPFAM" id="SSF63411">
    <property type="entry name" value="LuxS/MPP-like metallohydrolase"/>
    <property type="match status" value="4"/>
</dbReference>
<keyword evidence="3" id="KW-1185">Reference proteome</keyword>
<dbReference type="Pfam" id="PF05193">
    <property type="entry name" value="Peptidase_M16_C"/>
    <property type="match status" value="1"/>
</dbReference>
<dbReference type="GO" id="GO:0006508">
    <property type="term" value="P:proteolysis"/>
    <property type="evidence" value="ECO:0007669"/>
    <property type="project" value="InterPro"/>
</dbReference>
<dbReference type="Pfam" id="PF22516">
    <property type="entry name" value="PreP_C"/>
    <property type="match status" value="1"/>
</dbReference>
<dbReference type="InterPro" id="IPR007863">
    <property type="entry name" value="Peptidase_M16_C"/>
</dbReference>
<evidence type="ECO:0000313" key="2">
    <source>
        <dbReference type="EMBL" id="TQV78255.1"/>
    </source>
</evidence>
<dbReference type="AlphaFoldDB" id="A0A545TLY0"/>
<dbReference type="InterPro" id="IPR011765">
    <property type="entry name" value="Pept_M16_N"/>
</dbReference>
<dbReference type="PANTHER" id="PTHR43016:SF13">
    <property type="entry name" value="PRESEQUENCE PROTEASE, MITOCHONDRIAL"/>
    <property type="match status" value="1"/>
</dbReference>
<evidence type="ECO:0000313" key="3">
    <source>
        <dbReference type="Proteomes" id="UP000319732"/>
    </source>
</evidence>
<dbReference type="SMART" id="SM01264">
    <property type="entry name" value="M16C_associated"/>
    <property type="match status" value="1"/>
</dbReference>
<dbReference type="InterPro" id="IPR011249">
    <property type="entry name" value="Metalloenz_LuxS/M16"/>
</dbReference>
<dbReference type="Proteomes" id="UP000319732">
    <property type="component" value="Unassembled WGS sequence"/>
</dbReference>
<organism evidence="2 3">
    <name type="scientific">Exilibacterium tricleocarpae</name>
    <dbReference type="NCBI Taxonomy" id="2591008"/>
    <lineage>
        <taxon>Bacteria</taxon>
        <taxon>Pseudomonadati</taxon>
        <taxon>Pseudomonadota</taxon>
        <taxon>Gammaproteobacteria</taxon>
        <taxon>Cellvibrionales</taxon>
        <taxon>Cellvibrionaceae</taxon>
        <taxon>Exilibacterium</taxon>
    </lineage>
</organism>
<protein>
    <submittedName>
        <fullName evidence="2">Peptidase M16</fullName>
    </submittedName>
</protein>
<comment type="caution">
    <text evidence="2">The sequence shown here is derived from an EMBL/GenBank/DDBJ whole genome shotgun (WGS) entry which is preliminary data.</text>
</comment>
<dbReference type="PANTHER" id="PTHR43016">
    <property type="entry name" value="PRESEQUENCE PROTEASE"/>
    <property type="match status" value="1"/>
</dbReference>
<name>A0A545TLY0_9GAMM</name>
<dbReference type="EMBL" id="VHSG01000013">
    <property type="protein sequence ID" value="TQV78255.1"/>
    <property type="molecule type" value="Genomic_DNA"/>
</dbReference>
<proteinExistence type="predicted"/>
<gene>
    <name evidence="2" type="ORF">FKG94_14405</name>
</gene>
<dbReference type="InterPro" id="IPR013578">
    <property type="entry name" value="Peptidase_M16C_assoc"/>
</dbReference>
<evidence type="ECO:0000259" key="1">
    <source>
        <dbReference type="SMART" id="SM01264"/>
    </source>
</evidence>
<feature type="domain" description="Peptidase M16C associated" evidence="1">
    <location>
        <begin position="465"/>
        <end position="712"/>
    </location>
</feature>